<keyword evidence="2" id="KW-1185">Reference proteome</keyword>
<evidence type="ECO:0000313" key="2">
    <source>
        <dbReference type="Proteomes" id="UP001595826"/>
    </source>
</evidence>
<gene>
    <name evidence="1" type="ORF">ACFOWD_05495</name>
</gene>
<comment type="caution">
    <text evidence="1">The sequence shown here is derived from an EMBL/GenBank/DDBJ whole genome shotgun (WGS) entry which is preliminary data.</text>
</comment>
<accession>A0ABV8R828</accession>
<evidence type="ECO:0000313" key="1">
    <source>
        <dbReference type="EMBL" id="MFC4268353.1"/>
    </source>
</evidence>
<reference evidence="2" key="1">
    <citation type="journal article" date="2019" name="Int. J. Syst. Evol. Microbiol.">
        <title>The Global Catalogue of Microorganisms (GCM) 10K type strain sequencing project: providing services to taxonomists for standard genome sequencing and annotation.</title>
        <authorList>
            <consortium name="The Broad Institute Genomics Platform"/>
            <consortium name="The Broad Institute Genome Sequencing Center for Infectious Disease"/>
            <person name="Wu L."/>
            <person name="Ma J."/>
        </authorList>
    </citation>
    <scope>NUCLEOTIDE SEQUENCE [LARGE SCALE GENOMIC DNA]</scope>
    <source>
        <strain evidence="2">CECT 8655</strain>
    </source>
</reference>
<sequence length="238" mass="29103">MKIKDFKIININLQSNKLTERIIEYPCNQLRYKIVIKYSSPFINDSDDIEELTLNINWGSNFRDGYHDRNGQITYDIESDEEFYEGSELYNKHYEELHNKYMKEYNDFYDIDNNLNDINHKYGDDKWNSQIYVIWEQFEKDYLFKIKEYGNLNLMKFIVEEAKNWIISKMRSKIDGYTAHLNKKEIDKELDRLNNFKVKLEWSENKISERINSLQSDLEKRTQDWEKQTQDWKKKYGI</sequence>
<dbReference type="EMBL" id="JBHSCY010000001">
    <property type="protein sequence ID" value="MFC4268353.1"/>
    <property type="molecule type" value="Genomic_DNA"/>
</dbReference>
<organism evidence="1 2">
    <name type="scientific">Polaribacter marinivivus</name>
    <dbReference type="NCBI Taxonomy" id="1524260"/>
    <lineage>
        <taxon>Bacteria</taxon>
        <taxon>Pseudomonadati</taxon>
        <taxon>Bacteroidota</taxon>
        <taxon>Flavobacteriia</taxon>
        <taxon>Flavobacteriales</taxon>
        <taxon>Flavobacteriaceae</taxon>
    </lineage>
</organism>
<dbReference type="Proteomes" id="UP001595826">
    <property type="component" value="Unassembled WGS sequence"/>
</dbReference>
<proteinExistence type="predicted"/>
<dbReference type="RefSeq" id="WP_377408775.1">
    <property type="nucleotide sequence ID" value="NZ_JBHSCY010000001.1"/>
</dbReference>
<protein>
    <submittedName>
        <fullName evidence="1">Uncharacterized protein</fullName>
    </submittedName>
</protein>
<name>A0ABV8R828_9FLAO</name>